<dbReference type="InterPro" id="IPR036852">
    <property type="entry name" value="Peptidase_S8/S53_dom_sf"/>
</dbReference>
<evidence type="ECO:0000256" key="8">
    <source>
        <dbReference type="SAM" id="MobiDB-lite"/>
    </source>
</evidence>
<evidence type="ECO:0000313" key="11">
    <source>
        <dbReference type="Proteomes" id="UP000324143"/>
    </source>
</evidence>
<dbReference type="InterPro" id="IPR015500">
    <property type="entry name" value="Peptidase_S8_subtilisin-rel"/>
</dbReference>
<dbReference type="NCBIfam" id="TIGR04183">
    <property type="entry name" value="Por_Secre_tail"/>
    <property type="match status" value="1"/>
</dbReference>
<evidence type="ECO:0000259" key="9">
    <source>
        <dbReference type="Pfam" id="PF00082"/>
    </source>
</evidence>
<dbReference type="PROSITE" id="PS00138">
    <property type="entry name" value="SUBTILASE_SER"/>
    <property type="match status" value="1"/>
</dbReference>
<evidence type="ECO:0000256" key="7">
    <source>
        <dbReference type="RuleBase" id="RU003355"/>
    </source>
</evidence>
<feature type="active site" description="Charge relay system" evidence="5 6">
    <location>
        <position position="152"/>
    </location>
</feature>
<dbReference type="Pfam" id="PF00082">
    <property type="entry name" value="Peptidase_S8"/>
    <property type="match status" value="2"/>
</dbReference>
<keyword evidence="3 6" id="KW-0378">Hydrolase</keyword>
<dbReference type="InterPro" id="IPR050131">
    <property type="entry name" value="Peptidase_S8_subtilisin-like"/>
</dbReference>
<keyword evidence="11" id="KW-1185">Reference proteome</keyword>
<dbReference type="Gene3D" id="3.40.50.200">
    <property type="entry name" value="Peptidase S8/S53 domain"/>
    <property type="match status" value="1"/>
</dbReference>
<dbReference type="PANTHER" id="PTHR43806:SF11">
    <property type="entry name" value="CEREVISIN-RELATED"/>
    <property type="match status" value="1"/>
</dbReference>
<dbReference type="PRINTS" id="PR00723">
    <property type="entry name" value="SUBTILISIN"/>
</dbReference>
<dbReference type="InterPro" id="IPR000209">
    <property type="entry name" value="Peptidase_S8/S53_dom"/>
</dbReference>
<dbReference type="PANTHER" id="PTHR43806">
    <property type="entry name" value="PEPTIDASE S8"/>
    <property type="match status" value="1"/>
</dbReference>
<sequence length="735" mass="80931">MKRNFILAFILLFSVYSIFSAELDPMLNMVKNKTDNFQVSKQKIERIASSTLQMETVNQQKVVNLIMMVDDMSVVNEIDFDYSIISEGIITARVPIDKLPFLANSEKIKYVKTSFKRKPVNDIAVPKMNSDDVHNLSGYQYYGNDVLVGVIDTGIDLDHPAFRIDGNAANDTRILYLWDQTVSGSGVSVGSFSAAYGREWTSSDINDGSCTQIDSHGHGTHVAGSFAGYDSNYTNRKGSATEADIIYVKTSGSNIIDGIEYMSERAAQIGKPIVINVSWGSQYGPHDGTDPDPQALNSIVSDSNGNTIIVYAAANEGNTGVHGYNDSVDTSGGEIDFNIGSYTPESGSSTDHLRFMFYYDSSVSTDIRITDSGGNTTSWFGPTSGYHSGTTGDGTGYYIESTTSALSFNSNIKRIFVYLGETDTSNESNYPRAGTNWKFEFRTSSNTTRIDGWLYDDNLGGQNQNLAQFSVADIQSMTLGNDACAENVITVAAYVSRSNWTAISGTLSYGYSENEIAPFSSRGPTRDGRQKPDITAPGSIILSTKSSNDSVGDDFLPSDGGEYYRYLQGTSMAAPLASGAILLMKAMNPDWDYSDMLSYFQTHSQGTSQYSNQGSWTKEWGWGVIDVTDAINTQPIEDDEEKWANLNQNYPNPFTDKTNISISLKNTGKIKLMVCDSKGRVVKILFEKYIKTSEVNKIIQWDGKDESNTPVSNGIYYVVLEVNDNKYIKKMVRIK</sequence>
<evidence type="ECO:0000313" key="10">
    <source>
        <dbReference type="EMBL" id="TYB31002.1"/>
    </source>
</evidence>
<gene>
    <name evidence="10" type="ORF">FXF47_06145</name>
</gene>
<dbReference type="InterPro" id="IPR026444">
    <property type="entry name" value="Secre_tail"/>
</dbReference>
<accession>A0A5D0MF15</accession>
<dbReference type="PROSITE" id="PS00136">
    <property type="entry name" value="SUBTILASE_ASP"/>
    <property type="match status" value="1"/>
</dbReference>
<evidence type="ECO:0000256" key="1">
    <source>
        <dbReference type="ARBA" id="ARBA00011073"/>
    </source>
</evidence>
<feature type="domain" description="Peptidase S8/S53" evidence="9">
    <location>
        <begin position="476"/>
        <end position="623"/>
    </location>
</feature>
<keyword evidence="4 6" id="KW-0720">Serine protease</keyword>
<dbReference type="GO" id="GO:0004252">
    <property type="term" value="F:serine-type endopeptidase activity"/>
    <property type="evidence" value="ECO:0007669"/>
    <property type="project" value="UniProtKB-UniRule"/>
</dbReference>
<name>A0A5D0MF15_9BACT</name>
<dbReference type="InterPro" id="IPR023827">
    <property type="entry name" value="Peptidase_S8_Asp-AS"/>
</dbReference>
<proteinExistence type="inferred from homology"/>
<feature type="active site" description="Charge relay system" evidence="5 6">
    <location>
        <position position="218"/>
    </location>
</feature>
<dbReference type="Gene3D" id="2.60.40.4070">
    <property type="match status" value="1"/>
</dbReference>
<comment type="similarity">
    <text evidence="1 6 7">Belongs to the peptidase S8 family.</text>
</comment>
<dbReference type="InterPro" id="IPR023828">
    <property type="entry name" value="Peptidase_S8_Ser-AS"/>
</dbReference>
<feature type="region of interest" description="Disordered" evidence="8">
    <location>
        <begin position="518"/>
        <end position="543"/>
    </location>
</feature>
<evidence type="ECO:0000256" key="2">
    <source>
        <dbReference type="ARBA" id="ARBA00022670"/>
    </source>
</evidence>
<dbReference type="PROSITE" id="PS51892">
    <property type="entry name" value="SUBTILASE"/>
    <property type="match status" value="1"/>
</dbReference>
<dbReference type="SUPFAM" id="SSF52743">
    <property type="entry name" value="Subtilisin-like"/>
    <property type="match status" value="1"/>
</dbReference>
<evidence type="ECO:0000256" key="4">
    <source>
        <dbReference type="ARBA" id="ARBA00022825"/>
    </source>
</evidence>
<protein>
    <submittedName>
        <fullName evidence="10">S8 family serine peptidase</fullName>
    </submittedName>
</protein>
<feature type="active site" description="Charge relay system" evidence="5 6">
    <location>
        <position position="571"/>
    </location>
</feature>
<reference evidence="10" key="1">
    <citation type="submission" date="2019-08" db="EMBL/GenBank/DDBJ databases">
        <title>Genomic characterization of a novel candidate phylum (ARYD3) from a high temperature, high salinity tertiary oil reservoir in north central Oklahoma, USA.</title>
        <authorList>
            <person name="Youssef N.H."/>
            <person name="Yadav A."/>
            <person name="Elshahed M.S."/>
        </authorList>
    </citation>
    <scope>NUCLEOTIDE SEQUENCE [LARGE SCALE GENOMIC DNA]</scope>
    <source>
        <strain evidence="10">ARYD3</strain>
    </source>
</reference>
<dbReference type="AlphaFoldDB" id="A0A5D0MF15"/>
<evidence type="ECO:0000256" key="3">
    <source>
        <dbReference type="ARBA" id="ARBA00022801"/>
    </source>
</evidence>
<comment type="caution">
    <text evidence="10">The sequence shown here is derived from an EMBL/GenBank/DDBJ whole genome shotgun (WGS) entry which is preliminary data.</text>
</comment>
<evidence type="ECO:0000256" key="5">
    <source>
        <dbReference type="PIRSR" id="PIRSR615500-1"/>
    </source>
</evidence>
<evidence type="ECO:0000256" key="6">
    <source>
        <dbReference type="PROSITE-ProRule" id="PRU01240"/>
    </source>
</evidence>
<keyword evidence="2 6" id="KW-0645">Protease</keyword>
<dbReference type="Gene3D" id="2.60.120.1290">
    <property type="match status" value="1"/>
</dbReference>
<dbReference type="GO" id="GO:0006508">
    <property type="term" value="P:proteolysis"/>
    <property type="evidence" value="ECO:0007669"/>
    <property type="project" value="UniProtKB-KW"/>
</dbReference>
<organism evidence="10 11">
    <name type="scientific">Candidatus Mcinerneyibacterium aminivorans</name>
    <dbReference type="NCBI Taxonomy" id="2703815"/>
    <lineage>
        <taxon>Bacteria</taxon>
        <taxon>Candidatus Macinerneyibacteriota</taxon>
        <taxon>Candidatus Mcinerneyibacteria</taxon>
        <taxon>Candidatus Mcinerneyibacteriales</taxon>
        <taxon>Candidatus Mcinerneyibacteriaceae</taxon>
        <taxon>Candidatus Mcinerneyibacterium</taxon>
    </lineage>
</organism>
<dbReference type="Proteomes" id="UP000324143">
    <property type="component" value="Unassembled WGS sequence"/>
</dbReference>
<feature type="domain" description="Peptidase S8/S53" evidence="9">
    <location>
        <begin position="143"/>
        <end position="319"/>
    </location>
</feature>
<dbReference type="EMBL" id="VSIX01000058">
    <property type="protein sequence ID" value="TYB31002.1"/>
    <property type="molecule type" value="Genomic_DNA"/>
</dbReference>